<dbReference type="PANTHER" id="PTHR11051:SF8">
    <property type="entry name" value="PROTEIN-GLUCOSYLGALACTOSYLHYDROXYLYSINE GLUCOSIDASE"/>
    <property type="match status" value="1"/>
</dbReference>
<reference evidence="1 2" key="1">
    <citation type="submission" date="2022-12" db="EMBL/GenBank/DDBJ databases">
        <title>Chromosome-level genome of Tegillarca granosa.</title>
        <authorList>
            <person name="Kim J."/>
        </authorList>
    </citation>
    <scope>NUCLEOTIDE SEQUENCE [LARGE SCALE GENOMIC DNA]</scope>
    <source>
        <strain evidence="1">Teg-2019</strain>
        <tissue evidence="1">Adductor muscle</tissue>
    </source>
</reference>
<gene>
    <name evidence="1" type="ORF">KUTeg_013293</name>
</gene>
<sequence>MLDLATAENKRKLPDKEKLMPSIGNGYVATVVHSDTMYRSDLFNGYNITSHRARIPSTCAINVTSISRTIDSSEYWLDIGRGMYKEIYKGSLYQIELNMYAHRKYSSLLVTEMYVWNNARSENLTLTLNVNKGDESIDLDILQNKPLFSDKTVK</sequence>
<evidence type="ECO:0000313" key="2">
    <source>
        <dbReference type="Proteomes" id="UP001217089"/>
    </source>
</evidence>
<proteinExistence type="predicted"/>
<dbReference type="PANTHER" id="PTHR11051">
    <property type="entry name" value="GLYCOSYL HYDROLASE-RELATED"/>
    <property type="match status" value="1"/>
</dbReference>
<dbReference type="EMBL" id="JARBDR010000657">
    <property type="protein sequence ID" value="KAJ8308419.1"/>
    <property type="molecule type" value="Genomic_DNA"/>
</dbReference>
<dbReference type="Proteomes" id="UP001217089">
    <property type="component" value="Unassembled WGS sequence"/>
</dbReference>
<keyword evidence="2" id="KW-1185">Reference proteome</keyword>
<organism evidence="1 2">
    <name type="scientific">Tegillarca granosa</name>
    <name type="common">Malaysian cockle</name>
    <name type="synonym">Anadara granosa</name>
    <dbReference type="NCBI Taxonomy" id="220873"/>
    <lineage>
        <taxon>Eukaryota</taxon>
        <taxon>Metazoa</taxon>
        <taxon>Spiralia</taxon>
        <taxon>Lophotrochozoa</taxon>
        <taxon>Mollusca</taxon>
        <taxon>Bivalvia</taxon>
        <taxon>Autobranchia</taxon>
        <taxon>Pteriomorphia</taxon>
        <taxon>Arcoida</taxon>
        <taxon>Arcoidea</taxon>
        <taxon>Arcidae</taxon>
        <taxon>Tegillarca</taxon>
    </lineage>
</organism>
<accession>A0ABQ9ET97</accession>
<name>A0ABQ9ET97_TEGGR</name>
<protein>
    <submittedName>
        <fullName evidence="1">Uncharacterized protein</fullName>
    </submittedName>
</protein>
<evidence type="ECO:0000313" key="1">
    <source>
        <dbReference type="EMBL" id="KAJ8308419.1"/>
    </source>
</evidence>
<comment type="caution">
    <text evidence="1">The sequence shown here is derived from an EMBL/GenBank/DDBJ whole genome shotgun (WGS) entry which is preliminary data.</text>
</comment>